<name>A0A1G1X7Z1_9BACT</name>
<comment type="caution">
    <text evidence="2">The sequence shown here is derived from an EMBL/GenBank/DDBJ whole genome shotgun (WGS) entry which is preliminary data.</text>
</comment>
<evidence type="ECO:0008006" key="4">
    <source>
        <dbReference type="Google" id="ProtNLM"/>
    </source>
</evidence>
<dbReference type="InterPro" id="IPR018181">
    <property type="entry name" value="Heat_shock_70_CS"/>
</dbReference>
<gene>
    <name evidence="2" type="ORF">A3E36_00880</name>
</gene>
<evidence type="ECO:0000256" key="1">
    <source>
        <dbReference type="ARBA" id="ARBA00007381"/>
    </source>
</evidence>
<dbReference type="SUPFAM" id="SSF53067">
    <property type="entry name" value="Actin-like ATPase domain"/>
    <property type="match status" value="2"/>
</dbReference>
<dbReference type="Gene3D" id="3.30.420.40">
    <property type="match status" value="2"/>
</dbReference>
<dbReference type="Proteomes" id="UP000177941">
    <property type="component" value="Unassembled WGS sequence"/>
</dbReference>
<dbReference type="AlphaFoldDB" id="A0A1G1X7Z1"/>
<dbReference type="PANTHER" id="PTHR32432">
    <property type="entry name" value="CELL DIVISION PROTEIN FTSA-RELATED"/>
    <property type="match status" value="1"/>
</dbReference>
<dbReference type="Pfam" id="PF11104">
    <property type="entry name" value="PilM_2"/>
    <property type="match status" value="2"/>
</dbReference>
<sequence>MALFNTRQSYLGVDLGTSTSKIVELAERGKKIELVTYAEANASNVLVNPPAGPQDAIDKTISILQQMMEKSGTTTKNIIAALPGGSVFSTVLELPNIPESEMEKAVRFAARDVVPVDIDEMVIGWSRVGSQAHMQTDRQAKAEVVPGIPTIPVNMDQKVPVFVTVAPKDIVNRYITVFQRLNMTLLALEVETFPLVRSLLTNPPTSTLLVDIGAQATTFHIIDKGIPRVSQTIDAGGSTGEQGSQTQEQMEQAKIKFGILLEQDSAVRESIKSVLAHQVQKAKELLAVYEQKEKHRIETSVLIGGGANLKGLQEFWGKAIGHQTIIGNPWKDILFPKQLEPVLKTMGSRYGVAVGLALRGFAQQ</sequence>
<evidence type="ECO:0000313" key="2">
    <source>
        <dbReference type="EMBL" id="OGY36122.1"/>
    </source>
</evidence>
<dbReference type="EMBL" id="MHHS01000037">
    <property type="protein sequence ID" value="OGY36122.1"/>
    <property type="molecule type" value="Genomic_DNA"/>
</dbReference>
<dbReference type="InterPro" id="IPR050696">
    <property type="entry name" value="FtsA/MreB"/>
</dbReference>
<evidence type="ECO:0000313" key="3">
    <source>
        <dbReference type="Proteomes" id="UP000177941"/>
    </source>
</evidence>
<dbReference type="PROSITE" id="PS00297">
    <property type="entry name" value="HSP70_1"/>
    <property type="match status" value="1"/>
</dbReference>
<comment type="similarity">
    <text evidence="1">Belongs to the heat shock protein 70 family.</text>
</comment>
<dbReference type="InterPro" id="IPR005883">
    <property type="entry name" value="PilM"/>
</dbReference>
<dbReference type="CDD" id="cd24049">
    <property type="entry name" value="ASKHA_NBD_PilM"/>
    <property type="match status" value="1"/>
</dbReference>
<organism evidence="2 3">
    <name type="scientific">Candidatus Andersenbacteria bacterium RIFCSPHIGHO2_12_FULL_45_11b</name>
    <dbReference type="NCBI Taxonomy" id="1797282"/>
    <lineage>
        <taxon>Bacteria</taxon>
        <taxon>Candidatus Anderseniibacteriota</taxon>
    </lineage>
</organism>
<proteinExistence type="inferred from homology"/>
<protein>
    <recommendedName>
        <fullName evidence="4">SHS2 domain-containing protein</fullName>
    </recommendedName>
</protein>
<accession>A0A1G1X7Z1</accession>
<reference evidence="2 3" key="1">
    <citation type="journal article" date="2016" name="Nat. Commun.">
        <title>Thousands of microbial genomes shed light on interconnected biogeochemical processes in an aquifer system.</title>
        <authorList>
            <person name="Anantharaman K."/>
            <person name="Brown C.T."/>
            <person name="Hug L.A."/>
            <person name="Sharon I."/>
            <person name="Castelle C.J."/>
            <person name="Probst A.J."/>
            <person name="Thomas B.C."/>
            <person name="Singh A."/>
            <person name="Wilkins M.J."/>
            <person name="Karaoz U."/>
            <person name="Brodie E.L."/>
            <person name="Williams K.H."/>
            <person name="Hubbard S.S."/>
            <person name="Banfield J.F."/>
        </authorList>
    </citation>
    <scope>NUCLEOTIDE SEQUENCE [LARGE SCALE GENOMIC DNA]</scope>
</reference>
<dbReference type="PANTHER" id="PTHR32432:SF3">
    <property type="entry name" value="ETHANOLAMINE UTILIZATION PROTEIN EUTJ"/>
    <property type="match status" value="1"/>
</dbReference>
<dbReference type="Gene3D" id="3.30.1490.300">
    <property type="match status" value="1"/>
</dbReference>
<dbReference type="InterPro" id="IPR043129">
    <property type="entry name" value="ATPase_NBD"/>
</dbReference>